<dbReference type="Proteomes" id="UP001062846">
    <property type="component" value="Chromosome 6"/>
</dbReference>
<gene>
    <name evidence="1" type="ORF">RHMOL_Rhmol06G0138500</name>
</gene>
<comment type="caution">
    <text evidence="1">The sequence shown here is derived from an EMBL/GenBank/DDBJ whole genome shotgun (WGS) entry which is preliminary data.</text>
</comment>
<accession>A0ACC0ND56</accession>
<evidence type="ECO:0000313" key="2">
    <source>
        <dbReference type="Proteomes" id="UP001062846"/>
    </source>
</evidence>
<evidence type="ECO:0000313" key="1">
    <source>
        <dbReference type="EMBL" id="KAI8550834.1"/>
    </source>
</evidence>
<reference evidence="1" key="1">
    <citation type="submission" date="2022-02" db="EMBL/GenBank/DDBJ databases">
        <title>Plant Genome Project.</title>
        <authorList>
            <person name="Zhang R.-G."/>
        </authorList>
    </citation>
    <scope>NUCLEOTIDE SEQUENCE</scope>
    <source>
        <strain evidence="1">AT1</strain>
    </source>
</reference>
<protein>
    <submittedName>
        <fullName evidence="1">Uncharacterized protein</fullName>
    </submittedName>
</protein>
<organism evidence="1 2">
    <name type="scientific">Rhododendron molle</name>
    <name type="common">Chinese azalea</name>
    <name type="synonym">Azalea mollis</name>
    <dbReference type="NCBI Taxonomy" id="49168"/>
    <lineage>
        <taxon>Eukaryota</taxon>
        <taxon>Viridiplantae</taxon>
        <taxon>Streptophyta</taxon>
        <taxon>Embryophyta</taxon>
        <taxon>Tracheophyta</taxon>
        <taxon>Spermatophyta</taxon>
        <taxon>Magnoliopsida</taxon>
        <taxon>eudicotyledons</taxon>
        <taxon>Gunneridae</taxon>
        <taxon>Pentapetalae</taxon>
        <taxon>asterids</taxon>
        <taxon>Ericales</taxon>
        <taxon>Ericaceae</taxon>
        <taxon>Ericoideae</taxon>
        <taxon>Rhodoreae</taxon>
        <taxon>Rhododendron</taxon>
    </lineage>
</organism>
<name>A0ACC0ND56_RHOML</name>
<proteinExistence type="predicted"/>
<keyword evidence="2" id="KW-1185">Reference proteome</keyword>
<sequence>MSAKASHYERLLVEEQDRKTASKGTYYCDPNFEVVAVEAKADPDVAVAEIINKKPYVCKAFVKMEPTKQPIQNTPNRPTRAYTFDIGRAEAIFDQLLTDKLLKLPFGHKIPTVEELKGKECCKYHNSWSHSTNNCIVFRNDIQDKIERGEFKFPEKDMQPMGVDGNPFPSGLSTNMVSVNMSGMPRTALRQKISLGAHSREVHKYSPDRYWDPYYDERDVRTEWVRRFERQNSWWSRPTGVKKPERPTCSMVCTECGHHANPSKSTLKSIIVGRTEPRTEEPPRSKGRRVQ</sequence>
<dbReference type="EMBL" id="CM046393">
    <property type="protein sequence ID" value="KAI8550834.1"/>
    <property type="molecule type" value="Genomic_DNA"/>
</dbReference>